<name>A0ABM8WG60_9BURK</name>
<evidence type="ECO:0000313" key="3">
    <source>
        <dbReference type="Proteomes" id="UP000706525"/>
    </source>
</evidence>
<evidence type="ECO:0008006" key="4">
    <source>
        <dbReference type="Google" id="ProtNLM"/>
    </source>
</evidence>
<comment type="caution">
    <text evidence="2">The sequence shown here is derived from an EMBL/GenBank/DDBJ whole genome shotgun (WGS) entry which is preliminary data.</text>
</comment>
<feature type="region of interest" description="Disordered" evidence="1">
    <location>
        <begin position="280"/>
        <end position="300"/>
    </location>
</feature>
<keyword evidence="3" id="KW-1185">Reference proteome</keyword>
<sequence>MSSLAGSDLVPLPHESTQSLLLRLMHWNCMRWADLACVGIVLSQRRDAPAELSQAGARCLRELTGWRVDSREAWLVDRLRHTHMIAPGFRFCARCLAGGYHSYFYQLTCVAECPLHQEALWQQCPCCGAPLGPSSRGRLLPPQAYLCACCGRPLGLRVPDAETFLALREHASVMRAAWLPYWLWAKRVVAKRRVLPALFQPDFGRPVRSALATCQASVLCAVVPADCIRPAIPLTTLSWRLQRHAGASHLRRHPARLVLVYRATLRNLQRWISTLSARGGLMSASPSPSSEPAGEERAAGRVNVTAEHAARAYQLLRHAVEHVRDDLPVCHDLAEATPAWDFQIAEPSLRDRPRLPMRAIFLAMFAESYLRSQGRSDFSPTTEGVRTDAELVLCSGITEDVRWGFLCFPGLSGLPTRPFTRVEQGISAALLSLAQPEPFIRSQRGSHASDRC</sequence>
<organism evidence="2 3">
    <name type="scientific">Cupriavidus pampae</name>
    <dbReference type="NCBI Taxonomy" id="659251"/>
    <lineage>
        <taxon>Bacteria</taxon>
        <taxon>Pseudomonadati</taxon>
        <taxon>Pseudomonadota</taxon>
        <taxon>Betaproteobacteria</taxon>
        <taxon>Burkholderiales</taxon>
        <taxon>Burkholderiaceae</taxon>
        <taxon>Cupriavidus</taxon>
    </lineage>
</organism>
<dbReference type="EMBL" id="CAJZAG010000002">
    <property type="protein sequence ID" value="CAG9166100.1"/>
    <property type="molecule type" value="Genomic_DNA"/>
</dbReference>
<dbReference type="RefSeq" id="WP_223982564.1">
    <property type="nucleotide sequence ID" value="NZ_CAJZAG010000002.1"/>
</dbReference>
<protein>
    <recommendedName>
        <fullName evidence="4">TniQ family protein</fullName>
    </recommendedName>
</protein>
<gene>
    <name evidence="2" type="ORF">LMG32289_00926</name>
</gene>
<proteinExistence type="predicted"/>
<reference evidence="2 3" key="1">
    <citation type="submission" date="2021-08" db="EMBL/GenBank/DDBJ databases">
        <authorList>
            <person name="Peeters C."/>
        </authorList>
    </citation>
    <scope>NUCLEOTIDE SEQUENCE [LARGE SCALE GENOMIC DNA]</scope>
    <source>
        <strain evidence="2 3">LMG 32289</strain>
    </source>
</reference>
<accession>A0ABM8WG60</accession>
<feature type="compositionally biased region" description="Low complexity" evidence="1">
    <location>
        <begin position="283"/>
        <end position="292"/>
    </location>
</feature>
<dbReference type="Proteomes" id="UP000706525">
    <property type="component" value="Unassembled WGS sequence"/>
</dbReference>
<evidence type="ECO:0000256" key="1">
    <source>
        <dbReference type="SAM" id="MobiDB-lite"/>
    </source>
</evidence>
<evidence type="ECO:0000313" key="2">
    <source>
        <dbReference type="EMBL" id="CAG9166100.1"/>
    </source>
</evidence>